<proteinExistence type="predicted"/>
<dbReference type="InterPro" id="IPR050275">
    <property type="entry name" value="PGM_Phosphatase"/>
</dbReference>
<evidence type="ECO:0000313" key="2">
    <source>
        <dbReference type="Proteomes" id="UP000321413"/>
    </source>
</evidence>
<protein>
    <submittedName>
        <fullName evidence="1">Histidine phosphatase family protein</fullName>
    </submittedName>
</protein>
<comment type="caution">
    <text evidence="1">The sequence shown here is derived from an EMBL/GenBank/DDBJ whole genome shotgun (WGS) entry which is preliminary data.</text>
</comment>
<sequence>MAFAEPSAIYLVRHGEKASIGKDPALTPQGRLRAQNIATILHRSGIEAIFSTPTARTLQTAQPLARQLGLQVEQYDPATPKALVDKVKGLRGPVLVVGHSNTLPELVRLFGGEPGLDIGDDEYERLYQLTSDAGGAVRTVVLSSLPASAGTP</sequence>
<dbReference type="PANTHER" id="PTHR48100:SF1">
    <property type="entry name" value="HISTIDINE PHOSPHATASE FAMILY PROTEIN-RELATED"/>
    <property type="match status" value="1"/>
</dbReference>
<keyword evidence="2" id="KW-1185">Reference proteome</keyword>
<name>A0A5C7G3G8_9BURK</name>
<accession>A0A5C7G3G8</accession>
<dbReference type="Pfam" id="PF00300">
    <property type="entry name" value="His_Phos_1"/>
    <property type="match status" value="1"/>
</dbReference>
<dbReference type="InterPro" id="IPR029033">
    <property type="entry name" value="His_PPase_superfam"/>
</dbReference>
<dbReference type="SMART" id="SM00855">
    <property type="entry name" value="PGAM"/>
    <property type="match status" value="1"/>
</dbReference>
<evidence type="ECO:0000313" key="1">
    <source>
        <dbReference type="EMBL" id="TXF99471.1"/>
    </source>
</evidence>
<reference evidence="1 2" key="1">
    <citation type="submission" date="2019-08" db="EMBL/GenBank/DDBJ databases">
        <title>Massilia golmudensis sp. nov., isolated from sand in the Qinghai-Tibetan Plateau.</title>
        <authorList>
            <person name="Zhang B."/>
        </authorList>
    </citation>
    <scope>NUCLEOTIDE SEQUENCE [LARGE SCALE GENOMIC DNA]</scope>
    <source>
        <strain evidence="1 2">GEM5</strain>
    </source>
</reference>
<dbReference type="AlphaFoldDB" id="A0A5C7G3G8"/>
<dbReference type="EMBL" id="VPFD01000013">
    <property type="protein sequence ID" value="TXF99471.1"/>
    <property type="molecule type" value="Genomic_DNA"/>
</dbReference>
<dbReference type="SUPFAM" id="SSF53254">
    <property type="entry name" value="Phosphoglycerate mutase-like"/>
    <property type="match status" value="1"/>
</dbReference>
<dbReference type="GO" id="GO:0016791">
    <property type="term" value="F:phosphatase activity"/>
    <property type="evidence" value="ECO:0007669"/>
    <property type="project" value="TreeGrafter"/>
</dbReference>
<organism evidence="1 2">
    <name type="scientific">Massilia arenae</name>
    <dbReference type="NCBI Taxonomy" id="2603288"/>
    <lineage>
        <taxon>Bacteria</taxon>
        <taxon>Pseudomonadati</taxon>
        <taxon>Pseudomonadota</taxon>
        <taxon>Betaproteobacteria</taxon>
        <taxon>Burkholderiales</taxon>
        <taxon>Oxalobacteraceae</taxon>
        <taxon>Telluria group</taxon>
        <taxon>Massilia</taxon>
    </lineage>
</organism>
<dbReference type="Gene3D" id="3.40.50.1240">
    <property type="entry name" value="Phosphoglycerate mutase-like"/>
    <property type="match status" value="1"/>
</dbReference>
<dbReference type="InterPro" id="IPR013078">
    <property type="entry name" value="His_Pase_superF_clade-1"/>
</dbReference>
<dbReference type="GO" id="GO:0005737">
    <property type="term" value="C:cytoplasm"/>
    <property type="evidence" value="ECO:0007669"/>
    <property type="project" value="TreeGrafter"/>
</dbReference>
<dbReference type="CDD" id="cd07040">
    <property type="entry name" value="HP"/>
    <property type="match status" value="1"/>
</dbReference>
<dbReference type="Proteomes" id="UP000321413">
    <property type="component" value="Unassembled WGS sequence"/>
</dbReference>
<dbReference type="PANTHER" id="PTHR48100">
    <property type="entry name" value="BROAD-SPECIFICITY PHOSPHATASE YOR283W-RELATED"/>
    <property type="match status" value="1"/>
</dbReference>
<gene>
    <name evidence="1" type="ORF">FVD38_12555</name>
</gene>